<feature type="coiled-coil region" evidence="7">
    <location>
        <begin position="1525"/>
        <end position="1626"/>
    </location>
</feature>
<feature type="region of interest" description="Disordered" evidence="8">
    <location>
        <begin position="231"/>
        <end position="289"/>
    </location>
</feature>
<protein>
    <recommendedName>
        <fullName evidence="9">Myosin motor domain-containing protein</fullName>
    </recommendedName>
</protein>
<reference evidence="10 11" key="1">
    <citation type="submission" date="2019-07" db="EMBL/GenBank/DDBJ databases">
        <title>Genomes of Cafeteria roenbergensis.</title>
        <authorList>
            <person name="Fischer M.G."/>
            <person name="Hackl T."/>
            <person name="Roman M."/>
        </authorList>
    </citation>
    <scope>NUCLEOTIDE SEQUENCE [LARGE SCALE GENOMIC DNA]</scope>
    <source>
        <strain evidence="10 11">RCC970-E3</strain>
    </source>
</reference>
<dbReference type="EMBL" id="VLTL01000212">
    <property type="protein sequence ID" value="KAA0151984.1"/>
    <property type="molecule type" value="Genomic_DNA"/>
</dbReference>
<feature type="compositionally biased region" description="Low complexity" evidence="8">
    <location>
        <begin position="248"/>
        <end position="266"/>
    </location>
</feature>
<dbReference type="Gene3D" id="1.20.5.190">
    <property type="match status" value="2"/>
</dbReference>
<evidence type="ECO:0000256" key="5">
    <source>
        <dbReference type="ARBA" id="ARBA00023203"/>
    </source>
</evidence>
<feature type="compositionally biased region" description="Acidic residues" evidence="8">
    <location>
        <begin position="1310"/>
        <end position="1324"/>
    </location>
</feature>
<evidence type="ECO:0000256" key="4">
    <source>
        <dbReference type="ARBA" id="ARBA00023175"/>
    </source>
</evidence>
<feature type="compositionally biased region" description="Low complexity" evidence="8">
    <location>
        <begin position="1353"/>
        <end position="1367"/>
    </location>
</feature>
<dbReference type="InterPro" id="IPR027417">
    <property type="entry name" value="P-loop_NTPase"/>
</dbReference>
<dbReference type="InterPro" id="IPR001609">
    <property type="entry name" value="Myosin_head_motor_dom-like"/>
</dbReference>
<feature type="compositionally biased region" description="Low complexity" evidence="8">
    <location>
        <begin position="1273"/>
        <end position="1294"/>
    </location>
</feature>
<dbReference type="SMART" id="SM00015">
    <property type="entry name" value="IQ"/>
    <property type="match status" value="6"/>
</dbReference>
<feature type="region of interest" description="Disordered" evidence="8">
    <location>
        <begin position="1234"/>
        <end position="1305"/>
    </location>
</feature>
<feature type="compositionally biased region" description="Low complexity" evidence="8">
    <location>
        <begin position="1241"/>
        <end position="1252"/>
    </location>
</feature>
<dbReference type="GO" id="GO:0016020">
    <property type="term" value="C:membrane"/>
    <property type="evidence" value="ECO:0007669"/>
    <property type="project" value="TreeGrafter"/>
</dbReference>
<evidence type="ECO:0000259" key="9">
    <source>
        <dbReference type="PROSITE" id="PS51456"/>
    </source>
</evidence>
<feature type="coiled-coil region" evidence="7">
    <location>
        <begin position="1019"/>
        <end position="1053"/>
    </location>
</feature>
<dbReference type="PROSITE" id="PS50096">
    <property type="entry name" value="IQ"/>
    <property type="match status" value="6"/>
</dbReference>
<dbReference type="Pfam" id="PF00063">
    <property type="entry name" value="Myosin_head"/>
    <property type="match status" value="1"/>
</dbReference>
<accession>A0A5A8CHL3</accession>
<feature type="region of interest" description="Disordered" evidence="8">
    <location>
        <begin position="44"/>
        <end position="81"/>
    </location>
</feature>
<dbReference type="PRINTS" id="PR00193">
    <property type="entry name" value="MYOSINHEAVY"/>
</dbReference>
<dbReference type="PANTHER" id="PTHR13140:SF845">
    <property type="entry name" value="MYOSIN-LIKE PROTEIN"/>
    <property type="match status" value="1"/>
</dbReference>
<feature type="region of interest" description="Disordered" evidence="8">
    <location>
        <begin position="383"/>
        <end position="403"/>
    </location>
</feature>
<evidence type="ECO:0000256" key="6">
    <source>
        <dbReference type="PROSITE-ProRule" id="PRU00782"/>
    </source>
</evidence>
<gene>
    <name evidence="10" type="ORF">FNF28_07078</name>
</gene>
<evidence type="ECO:0000256" key="3">
    <source>
        <dbReference type="ARBA" id="ARBA00023123"/>
    </source>
</evidence>
<dbReference type="Gene3D" id="1.10.10.820">
    <property type="match status" value="1"/>
</dbReference>
<dbReference type="GO" id="GO:0051015">
    <property type="term" value="F:actin filament binding"/>
    <property type="evidence" value="ECO:0007669"/>
    <property type="project" value="TreeGrafter"/>
</dbReference>
<dbReference type="InterPro" id="IPR000048">
    <property type="entry name" value="IQ_motif_EF-hand-BS"/>
</dbReference>
<feature type="region of interest" description="Disordered" evidence="8">
    <location>
        <begin position="701"/>
        <end position="729"/>
    </location>
</feature>
<feature type="compositionally biased region" description="Low complexity" evidence="8">
    <location>
        <begin position="1739"/>
        <end position="1749"/>
    </location>
</feature>
<feature type="domain" description="Myosin motor" evidence="9">
    <location>
        <begin position="89"/>
        <end position="867"/>
    </location>
</feature>
<feature type="region of interest" description="Disordered" evidence="8">
    <location>
        <begin position="1666"/>
        <end position="1717"/>
    </location>
</feature>
<dbReference type="GO" id="GO:0005737">
    <property type="term" value="C:cytoplasm"/>
    <property type="evidence" value="ECO:0007669"/>
    <property type="project" value="TreeGrafter"/>
</dbReference>
<keyword evidence="4 6" id="KW-0505">Motor protein</keyword>
<dbReference type="PROSITE" id="PS51456">
    <property type="entry name" value="MYOSIN_MOTOR"/>
    <property type="match status" value="1"/>
</dbReference>
<keyword evidence="2 6" id="KW-0067">ATP-binding</keyword>
<feature type="binding site" evidence="6">
    <location>
        <begin position="204"/>
        <end position="211"/>
    </location>
    <ligand>
        <name>ATP</name>
        <dbReference type="ChEBI" id="CHEBI:30616"/>
    </ligand>
</feature>
<feature type="compositionally biased region" description="Low complexity" evidence="8">
    <location>
        <begin position="1757"/>
        <end position="1838"/>
    </location>
</feature>
<feature type="compositionally biased region" description="Basic and acidic residues" evidence="8">
    <location>
        <begin position="1295"/>
        <end position="1305"/>
    </location>
</feature>
<keyword evidence="7" id="KW-0175">Coiled coil</keyword>
<feature type="compositionally biased region" description="Low complexity" evidence="8">
    <location>
        <begin position="1877"/>
        <end position="1903"/>
    </location>
</feature>
<keyword evidence="1 6" id="KW-0547">Nucleotide-binding</keyword>
<dbReference type="CDD" id="cd00124">
    <property type="entry name" value="MYSc"/>
    <property type="match status" value="1"/>
</dbReference>
<dbReference type="Gene3D" id="6.20.240.20">
    <property type="match status" value="1"/>
</dbReference>
<dbReference type="Gene3D" id="1.20.120.720">
    <property type="entry name" value="Myosin VI head, motor domain, U50 subdomain"/>
    <property type="match status" value="1"/>
</dbReference>
<dbReference type="Proteomes" id="UP000324907">
    <property type="component" value="Unassembled WGS sequence"/>
</dbReference>
<dbReference type="SMART" id="SM00242">
    <property type="entry name" value="MYSc"/>
    <property type="match status" value="1"/>
</dbReference>
<feature type="compositionally biased region" description="Low complexity" evidence="8">
    <location>
        <begin position="1705"/>
        <end position="1717"/>
    </location>
</feature>
<sequence length="1903" mass="200711">MEAGADVWVADKDQAWVRAVVETLTTSASSLKATVRIEATGKSVELESPLEPDGGGARDIKMRNSGIPGDGDTPAEAPPAEGALRLSGVGLDDLIGLTHLHEPAILHVLCLRYASNIIYTYTGPILLAVNPFQRIDGLYSTELLQKYYLAGLLRSQGVDEQDPLPPHVFATADAAYRSMIDASADYSEGDEGADAMNQSVLVSGESGAGKTETAKVIMRYLSIVGREMKRHHGSSSSMASSPHRKARSGAGAAAAAAASSAASASSPGTPLSPGQGAFSTSHMEHATTGAASVEERILKSNPILETFGNARTVRNENSSRFGKFIALQFDDDGQLVGSRIQTYLLEKVRIVSQSDGERNYHAFYQLLAGTPAEQLAEWGLGKPKDHHYTNQSSTTGLTGHSDAELREETEEALTTMGFSEEQRLGVWRTVAALLHLGNVTFQGDEEAEVDPATAESAERAAALLGVSEPDLAKVLTHKRLEVGGKTMFKCLTPADATTARDALCKQVYGRLFEWLVARVNDSIRHDDDTSSFIGVLDIFGFESFLVNSFEQLCINYTNEKLQQHFNDFVFRLEQEEYDREGIDWADIEFPDNQDILGLIEDKRPPGLLALLDETCIMPKADDGSFADKARDTHSSSSRFSVSRMQQSRRQFAIRHYAGEVVYTADGFCDKNKDSIPAEAAELVAASTFAVTASFFEPTPEEAKAAEEEAAAAAKSQGRGRRRGGGMSKTVSTQFRSQLQSLMTVVRATSPHYIRCIKPNSKAVPKVMERLSLVQQLRCNGVLEAVRVSRLGYPVRLPHDAFLARYACLLPRAQAAAGKPPPPQSQPAERGIWLLSNLGALEDGSFQVGKTKIFFRKGCYDAIEKQRTSVLRSAAVRLQAAARRFVYRSRFLAAREAAVVLQCAVRSRLARKQLRLLQENRAAVTVQRIARGFTRRLAFLRYRSAVVSLQAALRGAAGRRAALGLRRERCARTLQAFARGTAQRRRFVQQRAAAVRMQCSMRAHRARATLRRLRKEAREVGSLRDDNIALKRRVAELENQLREHKQASEAEISRLRVALSEASSSANAGAGVEPTVAPEGGADKAATGPADGGAAGAAGAVEATEAQPQPQPQPQPQTQPREEGEEPSEDADAASAEAAAGLGRAEGATAASGGGAATAGSAAVPRAASMPAPAAPVAAAEEMAPLADLERLRASESSARAQLAAVKRDSGRRIAKLERDVFELRRELDTAHAAAEERARLAHPPHAPGHQAAFSSRAEARSVFGHARQHSNTSAGGSVHSAAAAHAPAAGGRAVAVDERREEDPLREAALDEFSDDVSSGDESDVAPVTSGADVGKALEQTPSGPATPARPTGHAGASHAAAAPAAHAPRRAADHQQGMPASGSRSFLSRIFGGGGDRGQNVAKTKVTERELQAGQRAQWIMRAFSPGTPDRHRAALGGHAAIAADLETALSAAEAPQRPGEDSSKATERALRGRIAKYKQALEAYKQELGLAEESRVRTADRIVALGDEAMHRENLLRDKHAELKAAKAAHAETEKLLVAARAEIAKAREDRLAKAAKLQQAEKDIVALTGKLAALHTQRSAADDKARRELEQNMMLAQSLDRLSKQLKRDLKVAKQDLAATRVQGEELNAALVSAATVMLDARIEIPSLVSRFLPEACTAEGFVRSPRRMPHDQAPASTPGSRHSAGPGNRGSGFWPSPGGVSPEHSAATPAAAAAEAAGAGAPGAAAEAPAAAASGAPSPAFLADPPARPPPAAVARAARNSASGAAAPEAEQLASGEQAPAEEAPATGAPAKEASAPDEVADGASAGAAADGSADGPVAVVPHAGSQAAAAAAVAEEDAPPADEASASEEAGGEADESDVTSEPPGQPGHSPAPEAASEAATEDAAGRAAQPAAEESAE</sequence>
<evidence type="ECO:0000256" key="2">
    <source>
        <dbReference type="ARBA" id="ARBA00022840"/>
    </source>
</evidence>
<feature type="compositionally biased region" description="Low complexity" evidence="8">
    <location>
        <begin position="1096"/>
        <end position="1107"/>
    </location>
</feature>
<dbReference type="SUPFAM" id="SSF52540">
    <property type="entry name" value="P-loop containing nucleoside triphosphate hydrolases"/>
    <property type="match status" value="1"/>
</dbReference>
<comment type="caution">
    <text evidence="10">The sequence shown here is derived from an EMBL/GenBank/DDBJ whole genome shotgun (WGS) entry which is preliminary data.</text>
</comment>
<dbReference type="Gene3D" id="3.40.850.10">
    <property type="entry name" value="Kinesin motor domain"/>
    <property type="match status" value="1"/>
</dbReference>
<keyword evidence="5 6" id="KW-0009">Actin-binding</keyword>
<dbReference type="FunFam" id="1.10.10.820:FF:000001">
    <property type="entry name" value="Myosin heavy chain"/>
    <property type="match status" value="1"/>
</dbReference>
<dbReference type="GO" id="GO:0016459">
    <property type="term" value="C:myosin complex"/>
    <property type="evidence" value="ECO:0007669"/>
    <property type="project" value="UniProtKB-KW"/>
</dbReference>
<comment type="similarity">
    <text evidence="6">Belongs to the TRAFAC class myosin-kinesin ATPase superfamily. Myosin family.</text>
</comment>
<feature type="region of interest" description="Actin-binding" evidence="6">
    <location>
        <begin position="738"/>
        <end position="760"/>
    </location>
</feature>
<evidence type="ECO:0000313" key="11">
    <source>
        <dbReference type="Proteomes" id="UP000324907"/>
    </source>
</evidence>
<feature type="compositionally biased region" description="Low complexity" evidence="8">
    <location>
        <begin position="1132"/>
        <end position="1150"/>
    </location>
</feature>
<dbReference type="Gene3D" id="1.20.58.530">
    <property type="match status" value="1"/>
</dbReference>
<feature type="region of interest" description="Disordered" evidence="8">
    <location>
        <begin position="1062"/>
        <end position="1158"/>
    </location>
</feature>
<feature type="region of interest" description="Disordered" evidence="8">
    <location>
        <begin position="1310"/>
        <end position="1329"/>
    </location>
</feature>
<evidence type="ECO:0000256" key="1">
    <source>
        <dbReference type="ARBA" id="ARBA00022741"/>
    </source>
</evidence>
<feature type="compositionally biased region" description="Acidic residues" evidence="8">
    <location>
        <begin position="1122"/>
        <end position="1131"/>
    </location>
</feature>
<feature type="compositionally biased region" description="Acidic residues" evidence="8">
    <location>
        <begin position="1855"/>
        <end position="1864"/>
    </location>
</feature>
<evidence type="ECO:0000256" key="8">
    <source>
        <dbReference type="SAM" id="MobiDB-lite"/>
    </source>
</evidence>
<name>A0A5A8CHL3_CAFRO</name>
<keyword evidence="3 6" id="KW-0518">Myosin</keyword>
<feature type="region of interest" description="Disordered" evidence="8">
    <location>
        <begin position="1335"/>
        <end position="1403"/>
    </location>
</feature>
<dbReference type="InterPro" id="IPR036961">
    <property type="entry name" value="Kinesin_motor_dom_sf"/>
</dbReference>
<dbReference type="PANTHER" id="PTHR13140">
    <property type="entry name" value="MYOSIN"/>
    <property type="match status" value="1"/>
</dbReference>
<evidence type="ECO:0000256" key="7">
    <source>
        <dbReference type="SAM" id="Coils"/>
    </source>
</evidence>
<dbReference type="GO" id="GO:0000146">
    <property type="term" value="F:microfilament motor activity"/>
    <property type="evidence" value="ECO:0007669"/>
    <property type="project" value="TreeGrafter"/>
</dbReference>
<feature type="region of interest" description="Disordered" evidence="8">
    <location>
        <begin position="1739"/>
        <end position="1903"/>
    </location>
</feature>
<proteinExistence type="inferred from homology"/>
<feature type="coiled-coil region" evidence="7">
    <location>
        <begin position="1188"/>
        <end position="1233"/>
    </location>
</feature>
<dbReference type="GO" id="GO:0005524">
    <property type="term" value="F:ATP binding"/>
    <property type="evidence" value="ECO:0007669"/>
    <property type="project" value="UniProtKB-UniRule"/>
</dbReference>
<dbReference type="GO" id="GO:0007015">
    <property type="term" value="P:actin filament organization"/>
    <property type="evidence" value="ECO:0007669"/>
    <property type="project" value="TreeGrafter"/>
</dbReference>
<feature type="compositionally biased region" description="Polar residues" evidence="8">
    <location>
        <begin position="389"/>
        <end position="398"/>
    </location>
</feature>
<organism evidence="10 11">
    <name type="scientific">Cafeteria roenbergensis</name>
    <name type="common">Marine flagellate</name>
    <dbReference type="NCBI Taxonomy" id="33653"/>
    <lineage>
        <taxon>Eukaryota</taxon>
        <taxon>Sar</taxon>
        <taxon>Stramenopiles</taxon>
        <taxon>Bigyra</taxon>
        <taxon>Opalozoa</taxon>
        <taxon>Bicosoecida</taxon>
        <taxon>Cafeteriaceae</taxon>
        <taxon>Cafeteria</taxon>
    </lineage>
</organism>
<evidence type="ECO:0000313" key="10">
    <source>
        <dbReference type="EMBL" id="KAA0151984.1"/>
    </source>
</evidence>
<feature type="coiled-coil region" evidence="7">
    <location>
        <begin position="1469"/>
        <end position="1496"/>
    </location>
</feature>